<dbReference type="Pfam" id="PF01585">
    <property type="entry name" value="G-patch"/>
    <property type="match status" value="1"/>
</dbReference>
<dbReference type="OrthoDB" id="786951at2759"/>
<evidence type="ECO:0000313" key="5">
    <source>
        <dbReference type="EMBL" id="EGO27417.1"/>
    </source>
</evidence>
<evidence type="ECO:0000259" key="4">
    <source>
        <dbReference type="PROSITE" id="PS50174"/>
    </source>
</evidence>
<feature type="domain" description="RRM" evidence="3">
    <location>
        <begin position="234"/>
        <end position="315"/>
    </location>
</feature>
<feature type="compositionally biased region" description="Basic and acidic residues" evidence="2">
    <location>
        <begin position="580"/>
        <end position="592"/>
    </location>
</feature>
<name>F8NMM0_SERL9</name>
<dbReference type="Pfam" id="PF00076">
    <property type="entry name" value="RRM_1"/>
    <property type="match status" value="2"/>
</dbReference>
<dbReference type="Pfam" id="PF13821">
    <property type="entry name" value="DUF4187"/>
    <property type="match status" value="1"/>
</dbReference>
<dbReference type="GO" id="GO:0003723">
    <property type="term" value="F:RNA binding"/>
    <property type="evidence" value="ECO:0007669"/>
    <property type="project" value="UniProtKB-UniRule"/>
</dbReference>
<dbReference type="HOGENOM" id="CLU_420444_0_0_1"/>
<proteinExistence type="predicted"/>
<feature type="domain" description="G-patch" evidence="4">
    <location>
        <begin position="363"/>
        <end position="413"/>
    </location>
</feature>
<reference evidence="5" key="1">
    <citation type="submission" date="2011-04" db="EMBL/GenBank/DDBJ databases">
        <title>Evolution of plant cell wall degrading machinery underlies the functional diversity of forest fungi.</title>
        <authorList>
            <consortium name="US DOE Joint Genome Institute (JGI-PGF)"/>
            <person name="Eastwood D.C."/>
            <person name="Floudas D."/>
            <person name="Binder M."/>
            <person name="Majcherczyk A."/>
            <person name="Schneider P."/>
            <person name="Aerts A."/>
            <person name="Asiegbu F.O."/>
            <person name="Baker S.E."/>
            <person name="Barry K."/>
            <person name="Bendiksby M."/>
            <person name="Blumentritt M."/>
            <person name="Coutinho P.M."/>
            <person name="Cullen D."/>
            <person name="Cullen D."/>
            <person name="Gathman A."/>
            <person name="Goodell B."/>
            <person name="Henrissat B."/>
            <person name="Ihrmark K."/>
            <person name="Kauserud H."/>
            <person name="Kohler A."/>
            <person name="LaButti K."/>
            <person name="Lapidus A."/>
            <person name="Lavin J.L."/>
            <person name="Lee Y.-H."/>
            <person name="Lindquist E."/>
            <person name="Lilly W."/>
            <person name="Lucas S."/>
            <person name="Morin E."/>
            <person name="Murat C."/>
            <person name="Oguiza J.A."/>
            <person name="Park J."/>
            <person name="Pisabarro A.G."/>
            <person name="Riley R."/>
            <person name="Rosling A."/>
            <person name="Salamov A."/>
            <person name="Schmidt O."/>
            <person name="Schmutz J."/>
            <person name="Skrede I."/>
            <person name="Stenlid J."/>
            <person name="Wiebenga A."/>
            <person name="Xie X."/>
            <person name="Kues U."/>
            <person name="Hibbett D.S."/>
            <person name="Hoffmeister D."/>
            <person name="Hogberg N."/>
            <person name="Martin F."/>
            <person name="Grigoriev I.V."/>
            <person name="Watkinson S.C."/>
        </authorList>
    </citation>
    <scope>NUCLEOTIDE SEQUENCE</scope>
    <source>
        <strain evidence="5">S7.9</strain>
    </source>
</reference>
<feature type="region of interest" description="Disordered" evidence="2">
    <location>
        <begin position="105"/>
        <end position="231"/>
    </location>
</feature>
<dbReference type="GeneID" id="18813205"/>
<feature type="compositionally biased region" description="Low complexity" evidence="2">
    <location>
        <begin position="190"/>
        <end position="206"/>
    </location>
</feature>
<feature type="compositionally biased region" description="Basic and acidic residues" evidence="2">
    <location>
        <begin position="407"/>
        <end position="419"/>
    </location>
</feature>
<evidence type="ECO:0000256" key="2">
    <source>
        <dbReference type="SAM" id="MobiDB-lite"/>
    </source>
</evidence>
<feature type="region of interest" description="Disordered" evidence="2">
    <location>
        <begin position="1"/>
        <end position="20"/>
    </location>
</feature>
<organism>
    <name type="scientific">Serpula lacrymans var. lacrymans (strain S7.9)</name>
    <name type="common">Dry rot fungus</name>
    <dbReference type="NCBI Taxonomy" id="578457"/>
    <lineage>
        <taxon>Eukaryota</taxon>
        <taxon>Fungi</taxon>
        <taxon>Dikarya</taxon>
        <taxon>Basidiomycota</taxon>
        <taxon>Agaricomycotina</taxon>
        <taxon>Agaricomycetes</taxon>
        <taxon>Agaricomycetidae</taxon>
        <taxon>Boletales</taxon>
        <taxon>Coniophorineae</taxon>
        <taxon>Serpulaceae</taxon>
        <taxon>Serpula</taxon>
    </lineage>
</organism>
<dbReference type="GO" id="GO:0000776">
    <property type="term" value="C:kinetochore"/>
    <property type="evidence" value="ECO:0007669"/>
    <property type="project" value="TreeGrafter"/>
</dbReference>
<dbReference type="InterPro" id="IPR012677">
    <property type="entry name" value="Nucleotide-bd_a/b_plait_sf"/>
</dbReference>
<feature type="compositionally biased region" description="Basic and acidic residues" evidence="2">
    <location>
        <begin position="333"/>
        <end position="343"/>
    </location>
</feature>
<dbReference type="PROSITE" id="PS50174">
    <property type="entry name" value="G_PATCH"/>
    <property type="match status" value="1"/>
</dbReference>
<feature type="compositionally biased region" description="Acidic residues" evidence="2">
    <location>
        <begin position="179"/>
        <end position="189"/>
    </location>
</feature>
<dbReference type="SUPFAM" id="SSF54928">
    <property type="entry name" value="RNA-binding domain, RBD"/>
    <property type="match status" value="2"/>
</dbReference>
<dbReference type="PANTHER" id="PTHR21032">
    <property type="entry name" value="G PATCH DOMAIN-CONTAINING PROTEIN 11"/>
    <property type="match status" value="1"/>
</dbReference>
<feature type="domain" description="RRM" evidence="3">
    <location>
        <begin position="29"/>
        <end position="106"/>
    </location>
</feature>
<dbReference type="AlphaFoldDB" id="F8NMM0"/>
<dbReference type="InterPro" id="IPR025239">
    <property type="entry name" value="DUF4187"/>
</dbReference>
<feature type="compositionally biased region" description="Basic and acidic residues" evidence="2">
    <location>
        <begin position="105"/>
        <end position="116"/>
    </location>
</feature>
<dbReference type="InterPro" id="IPR000504">
    <property type="entry name" value="RRM_dom"/>
</dbReference>
<keyword evidence="1" id="KW-0694">RNA-binding</keyword>
<dbReference type="InterPro" id="IPR035979">
    <property type="entry name" value="RBD_domain_sf"/>
</dbReference>
<protein>
    <recommendedName>
        <fullName evidence="6">G-patch domain-containing protein</fullName>
    </recommendedName>
</protein>
<dbReference type="RefSeq" id="XP_007315508.1">
    <property type="nucleotide sequence ID" value="XM_007315446.1"/>
</dbReference>
<dbReference type="PANTHER" id="PTHR21032:SF0">
    <property type="entry name" value="G PATCH DOMAIN-CONTAINING PROTEIN 11"/>
    <property type="match status" value="1"/>
</dbReference>
<evidence type="ECO:0000256" key="1">
    <source>
        <dbReference type="PROSITE-ProRule" id="PRU00176"/>
    </source>
</evidence>
<feature type="compositionally biased region" description="Basic residues" evidence="2">
    <location>
        <begin position="207"/>
        <end position="218"/>
    </location>
</feature>
<feature type="region of interest" description="Disordered" evidence="2">
    <location>
        <begin position="319"/>
        <end position="343"/>
    </location>
</feature>
<dbReference type="SMART" id="SM01173">
    <property type="entry name" value="DUF4187"/>
    <property type="match status" value="1"/>
</dbReference>
<dbReference type="Proteomes" id="UP000008064">
    <property type="component" value="Unassembled WGS sequence"/>
</dbReference>
<accession>F8NMM0</accession>
<feature type="compositionally biased region" description="Basic residues" evidence="2">
    <location>
        <begin position="160"/>
        <end position="175"/>
    </location>
</feature>
<evidence type="ECO:0000259" key="3">
    <source>
        <dbReference type="PROSITE" id="PS50102"/>
    </source>
</evidence>
<sequence length="652" mass="70789">MSDAPAAPVTENGVPPATQDNVIEEAPGFKVFAGNLAYSTTDEGLKAFFAPVQDDIISAQVILRGTRSAGYGFVALNSAEAAQTAVDQLNAQELDGRKVIIEIAKPADQKDKEKKERKAKRRPGRRGSKAVPGEVSEAEANGDVKAEDTPAPGADEAAKPKKKKKKTNRKSKRKTLPGAEEEAQQEEAAADWTADSAPAEGAFAAPRKPRVKKPRAPRPPRPAGEDPVGEPSKTMLFVANLGFNVDDAGLASLFTEAGINVVSARIVRRRWGQPRRSKGYGFVDVGGEEEQQKAIEALQGKEVGGRNIAVKVAVNTTRDDDAEGAAPGGLTEITEREVEAREEGLSKSLFERAKEEQEAGVGTSNKALSIMMKMGFKPGQSLGKSDENQDETVAASLPPPPSAPSEGKGKSESRERSEPIDSTELASFQVRHKVEPIPLNEWTGKKGIGLGKRAPSPSFEERVAKMAKMAEDASHESFRDRTRREYEERRCEGRLAPAQRTCLALDEKAGILFNVLTLNPNDRDSFPPGLLDALGDHALLVSQPSTHRGVHHVSHLREQMRADALRAMPSPLDDGTANGVDEKGPLEARDEYSPETVEEAAHFLRLGARDRLQVLLAYLRDKYSYCFWCGTLYDDPTDMEDHCPGPDEDEHD</sequence>
<dbReference type="InterPro" id="IPR000467">
    <property type="entry name" value="G_patch_dom"/>
</dbReference>
<dbReference type="Gene3D" id="3.30.70.330">
    <property type="match status" value="2"/>
</dbReference>
<gene>
    <name evidence="5" type="ORF">SERLADRAFT_413828</name>
</gene>
<dbReference type="EMBL" id="GL945431">
    <property type="protein sequence ID" value="EGO27417.1"/>
    <property type="molecule type" value="Genomic_DNA"/>
</dbReference>
<dbReference type="PROSITE" id="PS50102">
    <property type="entry name" value="RRM"/>
    <property type="match status" value="2"/>
</dbReference>
<dbReference type="KEGG" id="sla:SERLADRAFT_413828"/>
<dbReference type="InterPro" id="IPR039249">
    <property type="entry name" value="GPATCH11"/>
</dbReference>
<dbReference type="SMART" id="SM00360">
    <property type="entry name" value="RRM"/>
    <property type="match status" value="2"/>
</dbReference>
<feature type="compositionally biased region" description="Basic residues" evidence="2">
    <location>
        <begin position="117"/>
        <end position="128"/>
    </location>
</feature>
<evidence type="ECO:0008006" key="6">
    <source>
        <dbReference type="Google" id="ProtNLM"/>
    </source>
</evidence>
<dbReference type="SMART" id="SM00443">
    <property type="entry name" value="G_patch"/>
    <property type="match status" value="1"/>
</dbReference>
<feature type="region of interest" description="Disordered" evidence="2">
    <location>
        <begin position="377"/>
        <end position="431"/>
    </location>
</feature>
<feature type="region of interest" description="Disordered" evidence="2">
    <location>
        <begin position="569"/>
        <end position="594"/>
    </location>
</feature>